<dbReference type="Gene3D" id="1.25.40.330">
    <property type="entry name" value="Adenylate cyclase-associated CAP, N-terminal domain"/>
    <property type="match status" value="1"/>
</dbReference>
<evidence type="ECO:0000256" key="4">
    <source>
        <dbReference type="RuleBase" id="RU000647"/>
    </source>
</evidence>
<feature type="region of interest" description="Disordered" evidence="5">
    <location>
        <begin position="268"/>
        <end position="308"/>
    </location>
</feature>
<dbReference type="InterPro" id="IPR036222">
    <property type="entry name" value="CAP_N_sf"/>
</dbReference>
<evidence type="ECO:0000256" key="5">
    <source>
        <dbReference type="SAM" id="MobiDB-lite"/>
    </source>
</evidence>
<dbReference type="PANTHER" id="PTHR10652:SF0">
    <property type="entry name" value="ADENYLYL CYCLASE-ASSOCIATED PROTEIN"/>
    <property type="match status" value="1"/>
</dbReference>
<dbReference type="PROSITE" id="PS01089">
    <property type="entry name" value="CAP_2"/>
    <property type="match status" value="1"/>
</dbReference>
<dbReference type="InterPro" id="IPR036223">
    <property type="entry name" value="CAP_C_sf"/>
</dbReference>
<dbReference type="InterPro" id="IPR018106">
    <property type="entry name" value="CAP_CS_N"/>
</dbReference>
<dbReference type="Gene3D" id="2.160.20.70">
    <property type="match status" value="1"/>
</dbReference>
<dbReference type="GO" id="GO:0008179">
    <property type="term" value="F:adenylate cyclase binding"/>
    <property type="evidence" value="ECO:0007669"/>
    <property type="project" value="TreeGrafter"/>
</dbReference>
<feature type="compositionally biased region" description="Basic and acidic residues" evidence="5">
    <location>
        <begin position="333"/>
        <end position="346"/>
    </location>
</feature>
<dbReference type="Pfam" id="PF21938">
    <property type="entry name" value="CAP_N"/>
    <property type="match status" value="1"/>
</dbReference>
<dbReference type="STRING" id="4955.A0A1G4MHX7"/>
<feature type="compositionally biased region" description="Basic residues" evidence="5">
    <location>
        <begin position="364"/>
        <end position="376"/>
    </location>
</feature>
<gene>
    <name evidence="7" type="ORF">LAFE_0G12046G</name>
</gene>
<dbReference type="SMART" id="SM00673">
    <property type="entry name" value="CARP"/>
    <property type="match status" value="2"/>
</dbReference>
<protein>
    <recommendedName>
        <fullName evidence="3 4">Adenylyl cyclase-associated protein</fullName>
    </recommendedName>
</protein>
<dbReference type="SUPFAM" id="SSF101278">
    <property type="entry name" value="N-terminal domain of adenylylcyclase associated protein, CAP"/>
    <property type="match status" value="1"/>
</dbReference>
<dbReference type="InterPro" id="IPR017901">
    <property type="entry name" value="C-CAP_CF_C-like"/>
</dbReference>
<sequence length="533" mass="58148">MSESNNFAIQGYNLSKLLKRLEDATARLEDVTLYQEGYIQTKINKLSTNVGVQEGSSLQTQPSLLETKQQDADTNPEALIEEPKSIKEFVNLIKNSVDPFYELSGQIDPVVKEAVGYFKGAFEGQLNFLRAAVLSKKPDMTSDAFVASLKPINESIMAIGELKDKNRQSKFFAHLNAVAEGSPMFSWIAVDTPVSIISDFKDAAQFWTNRVLKDFKESDPNSVEWVKKFLAIFDELKSYIKEYHTTGPSWNVKDGIDFAEAVQKVNAGTSASSNLEPPVAPSGGSTAGPPPPPPPPAPPSSVFEVKEDKKTESGIGAVFAELNQGEGITKSLKKVDKSQQTHKNPELRASSTVSSASAKAPPPKPKKPTTLKTKKPPKKELIGNKWFVENFENEETPIVIEGNRDESIFIGNCSGVLVQIKGKVNAITLNATDQCSVVLESSISGMDIIKSIKFGVQVEQSLPQISIDKSDNGSIYLSKDSLNTEVYTSCSTSINVNLPVGEDGDYVEFPVPEQLKHTFTDGKLSTSVYEHAG</sequence>
<dbReference type="OMA" id="KSQQTHK"/>
<dbReference type="PROSITE" id="PS51329">
    <property type="entry name" value="C_CAP_COFACTOR_C"/>
    <property type="match status" value="1"/>
</dbReference>
<evidence type="ECO:0000313" key="7">
    <source>
        <dbReference type="EMBL" id="SCW03509.1"/>
    </source>
</evidence>
<dbReference type="Pfam" id="PF08603">
    <property type="entry name" value="CAP_C"/>
    <property type="match status" value="1"/>
</dbReference>
<dbReference type="InterPro" id="IPR013912">
    <property type="entry name" value="Adenylate_cyclase-assoc_CAP_C"/>
</dbReference>
<dbReference type="Pfam" id="PF01213">
    <property type="entry name" value="CAP_N-CM"/>
    <property type="match status" value="1"/>
</dbReference>
<proteinExistence type="inferred from homology"/>
<comment type="similarity">
    <text evidence="1 4">Belongs to the CAP family.</text>
</comment>
<dbReference type="Proteomes" id="UP000190831">
    <property type="component" value="Chromosome G"/>
</dbReference>
<feature type="domain" description="C-CAP/cofactor C-like" evidence="6">
    <location>
        <begin position="376"/>
        <end position="511"/>
    </location>
</feature>
<feature type="compositionally biased region" description="Pro residues" evidence="5">
    <location>
        <begin position="288"/>
        <end position="299"/>
    </location>
</feature>
<dbReference type="EMBL" id="LT598486">
    <property type="protein sequence ID" value="SCW03509.1"/>
    <property type="molecule type" value="Genomic_DNA"/>
</dbReference>
<evidence type="ECO:0000313" key="8">
    <source>
        <dbReference type="Proteomes" id="UP000190831"/>
    </source>
</evidence>
<dbReference type="GO" id="GO:0005737">
    <property type="term" value="C:cytoplasm"/>
    <property type="evidence" value="ECO:0007669"/>
    <property type="project" value="TreeGrafter"/>
</dbReference>
<dbReference type="GO" id="GO:0007015">
    <property type="term" value="P:actin filament organization"/>
    <property type="evidence" value="ECO:0007669"/>
    <property type="project" value="TreeGrafter"/>
</dbReference>
<feature type="compositionally biased region" description="Low complexity" evidence="5">
    <location>
        <begin position="349"/>
        <end position="359"/>
    </location>
</feature>
<evidence type="ECO:0000259" key="6">
    <source>
        <dbReference type="PROSITE" id="PS51329"/>
    </source>
</evidence>
<evidence type="ECO:0000256" key="2">
    <source>
        <dbReference type="ARBA" id="ARBA00054756"/>
    </source>
</evidence>
<feature type="region of interest" description="Disordered" evidence="5">
    <location>
        <begin position="333"/>
        <end position="376"/>
    </location>
</feature>
<name>A0A1G4MHX7_LACFM</name>
<reference evidence="7 8" key="1">
    <citation type="submission" date="2016-03" db="EMBL/GenBank/DDBJ databases">
        <authorList>
            <person name="Devillers H."/>
        </authorList>
    </citation>
    <scope>NUCLEOTIDE SEQUENCE [LARGE SCALE GENOMIC DNA]</scope>
    <source>
        <strain evidence="7">CBS 6772</strain>
    </source>
</reference>
<dbReference type="GO" id="GO:0003779">
    <property type="term" value="F:actin binding"/>
    <property type="evidence" value="ECO:0007669"/>
    <property type="project" value="InterPro"/>
</dbReference>
<dbReference type="OrthoDB" id="77251at2759"/>
<dbReference type="FunFam" id="2.160.20.70:FF:000008">
    <property type="entry name" value="Adenylyl cyclase-associated protein"/>
    <property type="match status" value="1"/>
</dbReference>
<dbReference type="InterPro" id="IPR053950">
    <property type="entry name" value="CAP_N"/>
</dbReference>
<evidence type="ECO:0000256" key="1">
    <source>
        <dbReference type="ARBA" id="ARBA00007659"/>
    </source>
</evidence>
<dbReference type="GO" id="GO:0019933">
    <property type="term" value="P:cAMP-mediated signaling"/>
    <property type="evidence" value="ECO:0007669"/>
    <property type="project" value="TreeGrafter"/>
</dbReference>
<accession>A0A1G4MHX7</accession>
<keyword evidence="8" id="KW-1185">Reference proteome</keyword>
<dbReference type="InterPro" id="IPR013992">
    <property type="entry name" value="Adenylate_cyclase-assoc_CAP_N"/>
</dbReference>
<dbReference type="SUPFAM" id="SSF69340">
    <property type="entry name" value="C-terminal domain of adenylylcyclase associated protein"/>
    <property type="match status" value="1"/>
</dbReference>
<dbReference type="InterPro" id="IPR001837">
    <property type="entry name" value="Adenylate_cyclase-assoc_CAP"/>
</dbReference>
<dbReference type="PANTHER" id="PTHR10652">
    <property type="entry name" value="ADENYLYL CYCLASE-ASSOCIATED PROTEIN"/>
    <property type="match status" value="1"/>
</dbReference>
<dbReference type="FunFam" id="1.25.40.330:FF:000001">
    <property type="entry name" value="Adenylyl cyclase-associated protein"/>
    <property type="match status" value="1"/>
</dbReference>
<dbReference type="InterPro" id="IPR006599">
    <property type="entry name" value="CARP_motif"/>
</dbReference>
<dbReference type="InterPro" id="IPR028417">
    <property type="entry name" value="CAP_CS_C"/>
</dbReference>
<dbReference type="InterPro" id="IPR016098">
    <property type="entry name" value="CAP/MinC_C"/>
</dbReference>
<dbReference type="PROSITE" id="PS01088">
    <property type="entry name" value="CAP_1"/>
    <property type="match status" value="1"/>
</dbReference>
<organism evidence="7 8">
    <name type="scientific">Lachancea fermentati</name>
    <name type="common">Zygosaccharomyces fermentati</name>
    <dbReference type="NCBI Taxonomy" id="4955"/>
    <lineage>
        <taxon>Eukaryota</taxon>
        <taxon>Fungi</taxon>
        <taxon>Dikarya</taxon>
        <taxon>Ascomycota</taxon>
        <taxon>Saccharomycotina</taxon>
        <taxon>Saccharomycetes</taxon>
        <taxon>Saccharomycetales</taxon>
        <taxon>Saccharomycetaceae</taxon>
        <taxon>Lachancea</taxon>
    </lineage>
</organism>
<evidence type="ECO:0000256" key="3">
    <source>
        <dbReference type="ARBA" id="ARBA00072052"/>
    </source>
</evidence>
<comment type="function">
    <text evidence="2">The N-terminal domain binds to adenylyl cyclase, thereby enabling adenylyl cyclase to be activated by upstream regulatory signals, such as Ras. The C-terminal domain is required for normal cellular morphology and growth control.</text>
</comment>
<dbReference type="AlphaFoldDB" id="A0A1G4MHX7"/>